<gene>
    <name evidence="1" type="ORF">S01H4_48116</name>
</gene>
<dbReference type="AlphaFoldDB" id="X1C1R2"/>
<dbReference type="EMBL" id="BART01027088">
    <property type="protein sequence ID" value="GAG90378.1"/>
    <property type="molecule type" value="Genomic_DNA"/>
</dbReference>
<organism evidence="1">
    <name type="scientific">marine sediment metagenome</name>
    <dbReference type="NCBI Taxonomy" id="412755"/>
    <lineage>
        <taxon>unclassified sequences</taxon>
        <taxon>metagenomes</taxon>
        <taxon>ecological metagenomes</taxon>
    </lineage>
</organism>
<name>X1C1R2_9ZZZZ</name>
<sequence>FSIIIFINSFFKCQILDKNYITPPVTIRDAALTGIPRIPISIASKTSFL</sequence>
<accession>X1C1R2</accession>
<protein>
    <submittedName>
        <fullName evidence="1">Uncharacterized protein</fullName>
    </submittedName>
</protein>
<proteinExistence type="predicted"/>
<comment type="caution">
    <text evidence="1">The sequence shown here is derived from an EMBL/GenBank/DDBJ whole genome shotgun (WGS) entry which is preliminary data.</text>
</comment>
<feature type="non-terminal residue" evidence="1">
    <location>
        <position position="1"/>
    </location>
</feature>
<evidence type="ECO:0000313" key="1">
    <source>
        <dbReference type="EMBL" id="GAG90378.1"/>
    </source>
</evidence>
<reference evidence="1" key="1">
    <citation type="journal article" date="2014" name="Front. Microbiol.">
        <title>High frequency of phylogenetically diverse reductive dehalogenase-homologous genes in deep subseafloor sedimentary metagenomes.</title>
        <authorList>
            <person name="Kawai M."/>
            <person name="Futagami T."/>
            <person name="Toyoda A."/>
            <person name="Takaki Y."/>
            <person name="Nishi S."/>
            <person name="Hori S."/>
            <person name="Arai W."/>
            <person name="Tsubouchi T."/>
            <person name="Morono Y."/>
            <person name="Uchiyama I."/>
            <person name="Ito T."/>
            <person name="Fujiyama A."/>
            <person name="Inagaki F."/>
            <person name="Takami H."/>
        </authorList>
    </citation>
    <scope>NUCLEOTIDE SEQUENCE</scope>
    <source>
        <strain evidence="1">Expedition CK06-06</strain>
    </source>
</reference>